<dbReference type="RefSeq" id="XP_002780284.1">
    <property type="nucleotide sequence ID" value="XM_002780238.1"/>
</dbReference>
<dbReference type="InParanoid" id="C5KU37"/>
<dbReference type="EMBL" id="GG676180">
    <property type="protein sequence ID" value="EER12079.1"/>
    <property type="molecule type" value="Genomic_DNA"/>
</dbReference>
<dbReference type="Proteomes" id="UP000007800">
    <property type="component" value="Unassembled WGS sequence"/>
</dbReference>
<protein>
    <submittedName>
        <fullName evidence="1">Uncharacterized protein</fullName>
    </submittedName>
</protein>
<name>C5KU37_PERM5</name>
<keyword evidence="2" id="KW-1185">Reference proteome</keyword>
<dbReference type="AlphaFoldDB" id="C5KU37"/>
<sequence length="74" mass="7928">MRIVACLLAIGTTIASDARPNLRRSLSVELPSSPAPVKAKVVNGKCTASFDDLTLEVYANEHNRIATKCLDAET</sequence>
<accession>C5KU37</accession>
<proteinExistence type="predicted"/>
<evidence type="ECO:0000313" key="2">
    <source>
        <dbReference type="Proteomes" id="UP000007800"/>
    </source>
</evidence>
<gene>
    <name evidence="1" type="ORF">Pmar_PMAR019184</name>
</gene>
<reference evidence="1 2" key="1">
    <citation type="submission" date="2008-07" db="EMBL/GenBank/DDBJ databases">
        <authorList>
            <person name="El-Sayed N."/>
            <person name="Caler E."/>
            <person name="Inman J."/>
            <person name="Amedeo P."/>
            <person name="Hass B."/>
            <person name="Wortman J."/>
        </authorList>
    </citation>
    <scope>NUCLEOTIDE SEQUENCE [LARGE SCALE GENOMIC DNA]</scope>
    <source>
        <strain evidence="2">ATCC 50983 / TXsc</strain>
    </source>
</reference>
<organism evidence="2">
    <name type="scientific">Perkinsus marinus (strain ATCC 50983 / TXsc)</name>
    <dbReference type="NCBI Taxonomy" id="423536"/>
    <lineage>
        <taxon>Eukaryota</taxon>
        <taxon>Sar</taxon>
        <taxon>Alveolata</taxon>
        <taxon>Perkinsozoa</taxon>
        <taxon>Perkinsea</taxon>
        <taxon>Perkinsida</taxon>
        <taxon>Perkinsidae</taxon>
        <taxon>Perkinsus</taxon>
    </lineage>
</organism>
<dbReference type="GeneID" id="9060991"/>
<evidence type="ECO:0000313" key="1">
    <source>
        <dbReference type="EMBL" id="EER12079.1"/>
    </source>
</evidence>